<dbReference type="Proteomes" id="UP001491715">
    <property type="component" value="Unassembled WGS sequence"/>
</dbReference>
<keyword evidence="2" id="KW-1185">Reference proteome</keyword>
<organism evidence="1 2">
    <name type="scientific">Bacteroides humanifaecis</name>
    <dbReference type="NCBI Taxonomy" id="2792859"/>
    <lineage>
        <taxon>Bacteria</taxon>
        <taxon>Pseudomonadati</taxon>
        <taxon>Bacteroidota</taxon>
        <taxon>Bacteroidia</taxon>
        <taxon>Bacteroidales</taxon>
        <taxon>Bacteroidaceae</taxon>
        <taxon>Bacteroides</taxon>
    </lineage>
</organism>
<accession>A0ABV0I1Z3</accession>
<dbReference type="EMBL" id="JBDQBE010000054">
    <property type="protein sequence ID" value="MEO4940047.1"/>
    <property type="molecule type" value="Genomic_DNA"/>
</dbReference>
<protein>
    <submittedName>
        <fullName evidence="1">Peptidase</fullName>
    </submittedName>
</protein>
<reference evidence="1 2" key="1">
    <citation type="submission" date="2024-05" db="EMBL/GenBank/DDBJ databases">
        <title>Human gut microbiome strain richness.</title>
        <authorList>
            <person name="Chen-Liaw A."/>
        </authorList>
    </citation>
    <scope>NUCLEOTIDE SEQUENCE [LARGE SCALE GENOMIC DNA]</scope>
    <source>
        <strain evidence="1 2">1001271st1_B1_1001271B_150615</strain>
    </source>
</reference>
<sequence>QFIELGKKVGSDELKNVLDAMQPQVKISTVLSYQGGKQQAQPSTYAKLSDVPSDALLEMREQNPEEYKRLYKAEYGMTCEI</sequence>
<evidence type="ECO:0000313" key="2">
    <source>
        <dbReference type="Proteomes" id="UP001491715"/>
    </source>
</evidence>
<feature type="non-terminal residue" evidence="1">
    <location>
        <position position="1"/>
    </location>
</feature>
<evidence type="ECO:0000313" key="1">
    <source>
        <dbReference type="EMBL" id="MEO4940047.1"/>
    </source>
</evidence>
<name>A0ABV0I1Z3_9BACE</name>
<gene>
    <name evidence="1" type="ORF">ABHZ06_19630</name>
</gene>
<comment type="caution">
    <text evidence="1">The sequence shown here is derived from an EMBL/GenBank/DDBJ whole genome shotgun (WGS) entry which is preliminary data.</text>
</comment>
<proteinExistence type="predicted"/>